<dbReference type="PANTHER" id="PTHR12521">
    <property type="entry name" value="PROTEIN C6ORF130"/>
    <property type="match status" value="1"/>
</dbReference>
<proteinExistence type="predicted"/>
<dbReference type="Gene3D" id="3.40.220.10">
    <property type="entry name" value="Leucine Aminopeptidase, subunit E, domain 1"/>
    <property type="match status" value="1"/>
</dbReference>
<dbReference type="EMBL" id="LUKN01000012">
    <property type="protein sequence ID" value="OAR05945.1"/>
    <property type="molecule type" value="Genomic_DNA"/>
</dbReference>
<name>A0A179IU58_CORDF</name>
<protein>
    <submittedName>
        <fullName evidence="1">Uncharacterized protein</fullName>
    </submittedName>
</protein>
<accession>A0A179IU58</accession>
<dbReference type="AlphaFoldDB" id="A0A179IU58"/>
<organism evidence="1 2">
    <name type="scientific">Cordyceps confragosa</name>
    <name type="common">Lecanicillium lecanii</name>
    <dbReference type="NCBI Taxonomy" id="2714763"/>
    <lineage>
        <taxon>Eukaryota</taxon>
        <taxon>Fungi</taxon>
        <taxon>Dikarya</taxon>
        <taxon>Ascomycota</taxon>
        <taxon>Pezizomycotina</taxon>
        <taxon>Sordariomycetes</taxon>
        <taxon>Hypocreomycetidae</taxon>
        <taxon>Hypocreales</taxon>
        <taxon>Cordycipitaceae</taxon>
        <taxon>Akanthomyces</taxon>
    </lineage>
</organism>
<comment type="caution">
    <text evidence="1">The sequence shown here is derived from an EMBL/GenBank/DDBJ whole genome shotgun (WGS) entry which is preliminary data.</text>
</comment>
<dbReference type="InterPro" id="IPR050892">
    <property type="entry name" value="ADP-ribose_metab_enzymes"/>
</dbReference>
<dbReference type="PANTHER" id="PTHR12521:SF0">
    <property type="entry name" value="ADP-RIBOSE GLYCOHYDROLASE OARD1"/>
    <property type="match status" value="1"/>
</dbReference>
<dbReference type="OMA" id="HATNCIA"/>
<evidence type="ECO:0000313" key="2">
    <source>
        <dbReference type="Proteomes" id="UP000243081"/>
    </source>
</evidence>
<reference evidence="1 2" key="1">
    <citation type="submission" date="2016-03" db="EMBL/GenBank/DDBJ databases">
        <title>Fine-scale spatial genetic structure of a fungal parasite of coffee scale insects.</title>
        <authorList>
            <person name="Jackson D."/>
            <person name="Zemenick K.A."/>
            <person name="Malloure B."/>
            <person name="Quandt C.A."/>
            <person name="James T.Y."/>
        </authorList>
    </citation>
    <scope>NUCLEOTIDE SEQUENCE [LARGE SCALE GENOMIC DNA]</scope>
    <source>
        <strain evidence="1 2">UM487</strain>
    </source>
</reference>
<dbReference type="SUPFAM" id="SSF52949">
    <property type="entry name" value="Macro domain-like"/>
    <property type="match status" value="1"/>
</dbReference>
<gene>
    <name evidence="1" type="ORF">LLEC1_08017</name>
</gene>
<keyword evidence="2" id="KW-1185">Reference proteome</keyword>
<dbReference type="OrthoDB" id="2155246at2759"/>
<dbReference type="InterPro" id="IPR043472">
    <property type="entry name" value="Macro_dom-like"/>
</dbReference>
<evidence type="ECO:0000313" key="1">
    <source>
        <dbReference type="EMBL" id="OAR05945.1"/>
    </source>
</evidence>
<sequence>MSATDLKIKTARMSLRELPPNSHLVHATNCLATWGSGIAAELAAMFPDACKVYKAFCHAAKSSAAGERWPPRSLAGQCLVIPPQEGDVARGAPRVHIVCLFTSYGYGAPNRRTGKPGRDTTDKIIQQTRRGLKAYRSRVDEEAAERGRAVAVYSPMFNSGAFRVPWQRTLEVIGEELAGAGATWTVVLQPAQQQRNR</sequence>
<dbReference type="Proteomes" id="UP000243081">
    <property type="component" value="Unassembled WGS sequence"/>
</dbReference>
<dbReference type="GO" id="GO:0140291">
    <property type="term" value="P:peptidyl-glutamate ADP-deribosylation"/>
    <property type="evidence" value="ECO:0007669"/>
    <property type="project" value="TreeGrafter"/>
</dbReference>